<dbReference type="Pfam" id="PF12783">
    <property type="entry name" value="Sec7-like_HUS"/>
    <property type="match status" value="1"/>
</dbReference>
<dbReference type="PANTHER" id="PTHR10663">
    <property type="entry name" value="GUANYL-NUCLEOTIDE EXCHANGE FACTOR"/>
    <property type="match status" value="1"/>
</dbReference>
<evidence type="ECO:0000256" key="4">
    <source>
        <dbReference type="ARBA" id="ARBA00022927"/>
    </source>
</evidence>
<dbReference type="Pfam" id="PF16213">
    <property type="entry name" value="DCB"/>
    <property type="match status" value="1"/>
</dbReference>
<sequence>MGARQTPELSLKFLDSLQNDLKNLSIETKKKNPQIKEACEEGILKLRNVSSNPQAQMHMVVNQILYPVVQGCETKDQKIIKMCISMMQRLITNQAIDQKGARYITDTLWMLMESGTEEVKILQSSTLLLTTNSVVHGEILAKNLVLCFRLHFAKDSTTINTAGATVRHLVSHVFERVLLEDDQYREADSKPRTINYEELKTPSNIPPKGIRPCAGDAYLMFQDLVQLVNTDQPYWLIGMTEMTRTFGLELLESILINYPSVFYKHPEFSFLLKERVCALVIKLFSPNIKYRNNAITTSSNSQQNTPLDKPYFSISVRLLRVVSILVQKYHVLLVTECEIFLSLIIKFLDPDKPVWQRSLALEVLHKLCVQTELLKAFCQSYDLKDHTTHIFQDIVNSLATYVHSVFLNSSTSLSSSSVGGQAAQGQPPAMLVGLPVGPGVSPQPGFFYRGVWLPIVVTCPPGQVKSTYLEMMDKVEAPSIPDGYGISIAYACLLEIIRSVSLIIVGSNAREETLPVTPEQKQLHVQMINSSWCGILAALSPLIDASTDEAVTENILKAMQTFTSLCGGLELATPRDAFITAICKASLPPHYTLTVLNTNPPLFRSQNGLSDLAMSQYYDLDYKQQVVVVGTPLPTSSLPSGAHHGPVMLTAKNLQSMRAILSLAHCHGSILGASWHLVLTTLQHLVWILGLKPSTGGSLQAGKTNADTNAVLTTAVMADLPVLSAMLSRLFESSQYLSDVALHHLINALCKLSQEAMELAYCNREPSLFAVAKLLETGLVNLPRVEVLWKPLTNHLLEVCQHPHIRMREWGVEAITYLVKAALHYKYQPPLRENQKLQELLLGPLSELSSVPHGDVRQRQLECVLQVLHGSGETLSHGWPLVLNVIGAVNDQHGENLIRIAFQCLQLVVTDFLPLMSWTCLPLCLETTSKFGSQTQELNISLTAIGLMWYIADYFYQNQEKICVLLANENSVFPELSFGADMPAFDKLWMCLYLKLGALCVDLRPAVRKSAGQTLLSTISSHGNLLAQSTWQAVLWQVLFPLLDKVRSLSSTASSKKVDTEGNILIHHSRNTAQKQWAETQVLTLSGVARVFNTKRQLLQTLGDFPRAWSLLLEFIENSALSKNNEVSLAALRSLQEMLLLNENVSTLQSTKSEQNGEDDIWTKAWKVWLKIATECHLDPDYCPSQQFLASLVLIFPGVFQHISSKFVLSDLEKLCNVIEIIVSIPLCTKHSNVNANSASTFPDSALIQLQDGILECIFLLEKEARSSPAKLDMMICPIFKQLLYLSQFAYQKVPHYENKQVQLNDYLSSNYVQFGEKAIAELVSLYKKTAKEKPVVEGQILTKILESFNQSLSRRYDASYQGTWKLTVQSFLSVVQTGVPLARTGGVSSYTGPMWNQLALMLDNLLFPKTSPPPEMTPDELLEDESVDCHIVEFLKDEILSYSNQVPKEFILKVVILLNKGSILSSSYTSLIANESNLREEFAKLCFETMLQFSLLDGLSSEAGILATLDDESVAGKLAVTALLYRFQEVLRQYVVDEARSGTCPLPRYRLSEISFVLKAIATLIVSLKKAPEKVNKSVWEQLISLYPFLVDCIPTSSSQVSDSLRSALLQYRDLLKPPKKDSM</sequence>
<protein>
    <recommendedName>
        <fullName evidence="2">Protein MON2 homolog</fullName>
    </recommendedName>
</protein>
<dbReference type="GO" id="GO:0015031">
    <property type="term" value="P:protein transport"/>
    <property type="evidence" value="ECO:0007669"/>
    <property type="project" value="UniProtKB-KW"/>
</dbReference>
<dbReference type="EMBL" id="HBUF01300257">
    <property type="protein sequence ID" value="CAG6690909.1"/>
    <property type="molecule type" value="Transcribed_RNA"/>
</dbReference>
<dbReference type="Pfam" id="PF16206">
    <property type="entry name" value="Mon2_C"/>
    <property type="match status" value="2"/>
</dbReference>
<dbReference type="EMBL" id="HBUF01544213">
    <property type="protein sequence ID" value="CAG6756214.1"/>
    <property type="molecule type" value="Transcribed_RNA"/>
</dbReference>
<dbReference type="SUPFAM" id="SSF48371">
    <property type="entry name" value="ARM repeat"/>
    <property type="match status" value="2"/>
</dbReference>
<evidence type="ECO:0000259" key="6">
    <source>
        <dbReference type="Pfam" id="PF12783"/>
    </source>
</evidence>
<keyword evidence="4" id="KW-0653">Protein transport</keyword>
<dbReference type="EMBL" id="HBUF01544214">
    <property type="protein sequence ID" value="CAG6756215.1"/>
    <property type="molecule type" value="Transcribed_RNA"/>
</dbReference>
<dbReference type="EMBL" id="HBUF01030741">
    <property type="protein sequence ID" value="CAG6614600.1"/>
    <property type="molecule type" value="Transcribed_RNA"/>
</dbReference>
<feature type="domain" description="Mon2 C-terminal" evidence="7">
    <location>
        <begin position="910"/>
        <end position="1147"/>
    </location>
</feature>
<dbReference type="EMBL" id="HBUF01030738">
    <property type="protein sequence ID" value="CAG6614597.1"/>
    <property type="molecule type" value="Transcribed_RNA"/>
</dbReference>
<dbReference type="EMBL" id="HBUF01300259">
    <property type="protein sequence ID" value="CAG6690911.1"/>
    <property type="molecule type" value="Transcribed_RNA"/>
</dbReference>
<dbReference type="Pfam" id="PF09324">
    <property type="entry name" value="Sec7-like_HDS"/>
    <property type="match status" value="1"/>
</dbReference>
<dbReference type="InterPro" id="IPR032629">
    <property type="entry name" value="DCB_dom"/>
</dbReference>
<dbReference type="EMBL" id="HBUF01030739">
    <property type="protein sequence ID" value="CAG6614598.1"/>
    <property type="molecule type" value="Transcribed_RNA"/>
</dbReference>
<organism evidence="9">
    <name type="scientific">Cacopsylla melanoneura</name>
    <dbReference type="NCBI Taxonomy" id="428564"/>
    <lineage>
        <taxon>Eukaryota</taxon>
        <taxon>Metazoa</taxon>
        <taxon>Ecdysozoa</taxon>
        <taxon>Arthropoda</taxon>
        <taxon>Hexapoda</taxon>
        <taxon>Insecta</taxon>
        <taxon>Pterygota</taxon>
        <taxon>Neoptera</taxon>
        <taxon>Paraneoptera</taxon>
        <taxon>Hemiptera</taxon>
        <taxon>Sternorrhyncha</taxon>
        <taxon>Psylloidea</taxon>
        <taxon>Psyllidae</taxon>
        <taxon>Psyllinae</taxon>
        <taxon>Cacopsylla</taxon>
    </lineage>
</organism>
<evidence type="ECO:0000256" key="1">
    <source>
        <dbReference type="ARBA" id="ARBA00008144"/>
    </source>
</evidence>
<accession>A0A8D8TT37</accession>
<dbReference type="InterPro" id="IPR032691">
    <property type="entry name" value="Mon2/Sec7/BIG1-like_HUS"/>
</dbReference>
<evidence type="ECO:0000313" key="9">
    <source>
        <dbReference type="EMBL" id="CAG6690911.1"/>
    </source>
</evidence>
<feature type="domain" description="Mon2/Sec7/BIG1-like dimerisation and cyclophilin-binding" evidence="8">
    <location>
        <begin position="11"/>
        <end position="181"/>
    </location>
</feature>
<dbReference type="InterPro" id="IPR032817">
    <property type="entry name" value="Mon2_C"/>
</dbReference>
<reference evidence="9" key="1">
    <citation type="submission" date="2021-05" db="EMBL/GenBank/DDBJ databases">
        <authorList>
            <person name="Alioto T."/>
            <person name="Alioto T."/>
            <person name="Gomez Garrido J."/>
        </authorList>
    </citation>
    <scope>NUCLEOTIDE SEQUENCE</scope>
</reference>
<evidence type="ECO:0000259" key="8">
    <source>
        <dbReference type="Pfam" id="PF16213"/>
    </source>
</evidence>
<feature type="domain" description="Mon2/Sec7/BIG1-like HDS" evidence="5">
    <location>
        <begin position="828"/>
        <end position="906"/>
    </location>
</feature>
<comment type="similarity">
    <text evidence="1">Belongs to the MON2 family.</text>
</comment>
<evidence type="ECO:0000259" key="5">
    <source>
        <dbReference type="Pfam" id="PF09324"/>
    </source>
</evidence>
<evidence type="ECO:0000256" key="2">
    <source>
        <dbReference type="ARBA" id="ARBA00017134"/>
    </source>
</evidence>
<dbReference type="PANTHER" id="PTHR10663:SF333">
    <property type="entry name" value="PROTEIN MON2 HOMOLOG"/>
    <property type="match status" value="1"/>
</dbReference>
<feature type="domain" description="Mon2 C-terminal" evidence="7">
    <location>
        <begin position="1181"/>
        <end position="1620"/>
    </location>
</feature>
<dbReference type="EMBL" id="HBUF01300258">
    <property type="protein sequence ID" value="CAG6690910.1"/>
    <property type="molecule type" value="Transcribed_RNA"/>
</dbReference>
<dbReference type="EMBL" id="HBUF01030740">
    <property type="protein sequence ID" value="CAG6614599.1"/>
    <property type="molecule type" value="Transcribed_RNA"/>
</dbReference>
<dbReference type="EMBL" id="HBUF01338808">
    <property type="protein sequence ID" value="CAG6698871.1"/>
    <property type="molecule type" value="Transcribed_RNA"/>
</dbReference>
<dbReference type="InterPro" id="IPR015403">
    <property type="entry name" value="Mon2/Sec7/BIG1-like_HDS"/>
</dbReference>
<proteinExistence type="inferred from homology"/>
<evidence type="ECO:0000259" key="7">
    <source>
        <dbReference type="Pfam" id="PF16206"/>
    </source>
</evidence>
<feature type="domain" description="Mon2/Sec7/BIG1-like HUS" evidence="6">
    <location>
        <begin position="214"/>
        <end position="390"/>
    </location>
</feature>
<evidence type="ECO:0000256" key="3">
    <source>
        <dbReference type="ARBA" id="ARBA00022448"/>
    </source>
</evidence>
<dbReference type="EMBL" id="HBUF01544215">
    <property type="protein sequence ID" value="CAG6756216.1"/>
    <property type="molecule type" value="Transcribed_RNA"/>
</dbReference>
<dbReference type="InterPro" id="IPR016024">
    <property type="entry name" value="ARM-type_fold"/>
</dbReference>
<keyword evidence="3" id="KW-0813">Transport</keyword>
<name>A0A8D8TT37_9HEMI</name>